<reference evidence="1 2" key="1">
    <citation type="submission" date="2014-04" db="EMBL/GenBank/DDBJ databases">
        <title>Evolutionary Origins and Diversification of the Mycorrhizal Mutualists.</title>
        <authorList>
            <consortium name="DOE Joint Genome Institute"/>
            <consortium name="Mycorrhizal Genomics Consortium"/>
            <person name="Kohler A."/>
            <person name="Kuo A."/>
            <person name="Nagy L.G."/>
            <person name="Floudas D."/>
            <person name="Copeland A."/>
            <person name="Barry K.W."/>
            <person name="Cichocki N."/>
            <person name="Veneault-Fourrey C."/>
            <person name="LaButti K."/>
            <person name="Lindquist E.A."/>
            <person name="Lipzen A."/>
            <person name="Lundell T."/>
            <person name="Morin E."/>
            <person name="Murat C."/>
            <person name="Riley R."/>
            <person name="Ohm R."/>
            <person name="Sun H."/>
            <person name="Tunlid A."/>
            <person name="Henrissat B."/>
            <person name="Grigoriev I.V."/>
            <person name="Hibbett D.S."/>
            <person name="Martin F."/>
        </authorList>
    </citation>
    <scope>NUCLEOTIDE SEQUENCE [LARGE SCALE GENOMIC DNA]</scope>
    <source>
        <strain evidence="1 2">FD-317 M1</strain>
    </source>
</reference>
<dbReference type="AlphaFoldDB" id="A0A0D0BWJ2"/>
<evidence type="ECO:0000313" key="1">
    <source>
        <dbReference type="EMBL" id="KIK59966.1"/>
    </source>
</evidence>
<proteinExistence type="predicted"/>
<name>A0A0D0BWJ2_9AGAR</name>
<gene>
    <name evidence="1" type="ORF">GYMLUDRAFT_43993</name>
</gene>
<dbReference type="Proteomes" id="UP000053593">
    <property type="component" value="Unassembled WGS sequence"/>
</dbReference>
<organism evidence="1 2">
    <name type="scientific">Collybiopsis luxurians FD-317 M1</name>
    <dbReference type="NCBI Taxonomy" id="944289"/>
    <lineage>
        <taxon>Eukaryota</taxon>
        <taxon>Fungi</taxon>
        <taxon>Dikarya</taxon>
        <taxon>Basidiomycota</taxon>
        <taxon>Agaricomycotina</taxon>
        <taxon>Agaricomycetes</taxon>
        <taxon>Agaricomycetidae</taxon>
        <taxon>Agaricales</taxon>
        <taxon>Marasmiineae</taxon>
        <taxon>Omphalotaceae</taxon>
        <taxon>Collybiopsis</taxon>
        <taxon>Collybiopsis luxurians</taxon>
    </lineage>
</organism>
<dbReference type="EMBL" id="KN834777">
    <property type="protein sequence ID" value="KIK59966.1"/>
    <property type="molecule type" value="Genomic_DNA"/>
</dbReference>
<evidence type="ECO:0000313" key="2">
    <source>
        <dbReference type="Proteomes" id="UP000053593"/>
    </source>
</evidence>
<accession>A0A0D0BWJ2</accession>
<sequence>MPNPTSALQPKLQPTRRGNAEIQGIAEVLSQNYVYVAAVVSPIVYISVDSSLANFGSQY</sequence>
<dbReference type="HOGENOM" id="CLU_2960995_0_0_1"/>
<protein>
    <submittedName>
        <fullName evidence="1">Uncharacterized protein</fullName>
    </submittedName>
</protein>
<keyword evidence="2" id="KW-1185">Reference proteome</keyword>